<evidence type="ECO:0000256" key="4">
    <source>
        <dbReference type="ARBA" id="ARBA00022989"/>
    </source>
</evidence>
<dbReference type="GO" id="GO:0005886">
    <property type="term" value="C:plasma membrane"/>
    <property type="evidence" value="ECO:0007669"/>
    <property type="project" value="TreeGrafter"/>
</dbReference>
<feature type="transmembrane region" description="Helical" evidence="6">
    <location>
        <begin position="307"/>
        <end position="330"/>
    </location>
</feature>
<dbReference type="Pfam" id="PF07690">
    <property type="entry name" value="MFS_1"/>
    <property type="match status" value="1"/>
</dbReference>
<keyword evidence="9" id="KW-1185">Reference proteome</keyword>
<feature type="transmembrane region" description="Helical" evidence="6">
    <location>
        <begin position="219"/>
        <end position="240"/>
    </location>
</feature>
<feature type="transmembrane region" description="Helical" evidence="6">
    <location>
        <begin position="135"/>
        <end position="159"/>
    </location>
</feature>
<feature type="transmembrane region" description="Helical" evidence="6">
    <location>
        <begin position="76"/>
        <end position="96"/>
    </location>
</feature>
<feature type="transmembrane region" description="Helical" evidence="6">
    <location>
        <begin position="342"/>
        <end position="366"/>
    </location>
</feature>
<dbReference type="GO" id="GO:0140115">
    <property type="term" value="P:export across plasma membrane"/>
    <property type="evidence" value="ECO:0007669"/>
    <property type="project" value="UniProtKB-ARBA"/>
</dbReference>
<dbReference type="SUPFAM" id="SSF103473">
    <property type="entry name" value="MFS general substrate transporter"/>
    <property type="match status" value="1"/>
</dbReference>
<dbReference type="RefSeq" id="WP_132247328.1">
    <property type="nucleotide sequence ID" value="NZ_SLZU01000015.1"/>
</dbReference>
<dbReference type="PROSITE" id="PS50850">
    <property type="entry name" value="MFS"/>
    <property type="match status" value="1"/>
</dbReference>
<proteinExistence type="predicted"/>
<feature type="transmembrane region" description="Helical" evidence="6">
    <location>
        <begin position="12"/>
        <end position="29"/>
    </location>
</feature>
<sequence length="402" mass="43014">MPRRLSQIEFVALMAMIMSTIAFSIDAMLPALPEIAGELSAGSENRAQLILTFFLLGMGVGTLFTGMLSDRFGRKSVMLVGAGVYVLASGVAWAAQSLELMLAARLVQGLGAAGPRIVALAVIRDLYAGRGMAKIMSFVMMVFTIVPALAPLVGAYLISHGGWRAIFVAFVLFMGLACIWLAVRLPETLAVEDRRPMRVAALKQALNEMLHHPTVRLSVIVQTLCFGMLFSMLSSVQPIYDVTFGRGDEFPYWFFGVAILAGTGSLLNAALVGRLGMRFLVTVTLSVQLGISSVMVLLSLVDLPLTFGFLTFVVWQVSVFFQAGMTLGNLNALAMEPMGHIAGTAASVIGAISTVFSVVLAIPLGLMFDGTTLPLAVGICLMALASLLFMLHMRRVEARLPA</sequence>
<dbReference type="PROSITE" id="PS00216">
    <property type="entry name" value="SUGAR_TRANSPORT_1"/>
    <property type="match status" value="1"/>
</dbReference>
<keyword evidence="4 6" id="KW-1133">Transmembrane helix</keyword>
<feature type="transmembrane region" description="Helical" evidence="6">
    <location>
        <begin position="252"/>
        <end position="272"/>
    </location>
</feature>
<feature type="transmembrane region" description="Helical" evidence="6">
    <location>
        <begin position="279"/>
        <end position="301"/>
    </location>
</feature>
<reference evidence="8 9" key="1">
    <citation type="submission" date="2019-03" db="EMBL/GenBank/DDBJ databases">
        <title>Genomic Encyclopedia of Type Strains, Phase IV (KMG-IV): sequencing the most valuable type-strain genomes for metagenomic binning, comparative biology and taxonomic classification.</title>
        <authorList>
            <person name="Goeker M."/>
        </authorList>
    </citation>
    <scope>NUCLEOTIDE SEQUENCE [LARGE SCALE GENOMIC DNA]</scope>
    <source>
        <strain evidence="8 9">DSM 104836</strain>
    </source>
</reference>
<dbReference type="PANTHER" id="PTHR23502:SF132">
    <property type="entry name" value="POLYAMINE TRANSPORTER 2-RELATED"/>
    <property type="match status" value="1"/>
</dbReference>
<feature type="transmembrane region" description="Helical" evidence="6">
    <location>
        <begin position="372"/>
        <end position="391"/>
    </location>
</feature>
<evidence type="ECO:0000256" key="2">
    <source>
        <dbReference type="ARBA" id="ARBA00022448"/>
    </source>
</evidence>
<keyword evidence="3 6" id="KW-0812">Transmembrane</keyword>
<organism evidence="8 9">
    <name type="scientific">Primorskyibacter sedentarius</name>
    <dbReference type="NCBI Taxonomy" id="745311"/>
    <lineage>
        <taxon>Bacteria</taxon>
        <taxon>Pseudomonadati</taxon>
        <taxon>Pseudomonadota</taxon>
        <taxon>Alphaproteobacteria</taxon>
        <taxon>Rhodobacterales</taxon>
        <taxon>Roseobacteraceae</taxon>
        <taxon>Primorskyibacter</taxon>
    </lineage>
</organism>
<gene>
    <name evidence="8" type="ORF">EDD52_11558</name>
</gene>
<dbReference type="Gene3D" id="1.20.1720.10">
    <property type="entry name" value="Multidrug resistance protein D"/>
    <property type="match status" value="1"/>
</dbReference>
<comment type="subcellular location">
    <subcellularLocation>
        <location evidence="1">Membrane</location>
        <topology evidence="1">Multi-pass membrane protein</topology>
    </subcellularLocation>
</comment>
<dbReference type="PANTHER" id="PTHR23502">
    <property type="entry name" value="MAJOR FACILITATOR SUPERFAMILY"/>
    <property type="match status" value="1"/>
</dbReference>
<dbReference type="GO" id="GO:0042908">
    <property type="term" value="P:xenobiotic transport"/>
    <property type="evidence" value="ECO:0007669"/>
    <property type="project" value="UniProtKB-ARBA"/>
</dbReference>
<feature type="transmembrane region" description="Helical" evidence="6">
    <location>
        <begin position="49"/>
        <end position="69"/>
    </location>
</feature>
<dbReference type="InterPro" id="IPR036259">
    <property type="entry name" value="MFS_trans_sf"/>
</dbReference>
<comment type="caution">
    <text evidence="8">The sequence shown here is derived from an EMBL/GenBank/DDBJ whole genome shotgun (WGS) entry which is preliminary data.</text>
</comment>
<dbReference type="InterPro" id="IPR020846">
    <property type="entry name" value="MFS_dom"/>
</dbReference>
<evidence type="ECO:0000313" key="8">
    <source>
        <dbReference type="EMBL" id="TCS60239.1"/>
    </source>
</evidence>
<evidence type="ECO:0000313" key="9">
    <source>
        <dbReference type="Proteomes" id="UP000295696"/>
    </source>
</evidence>
<feature type="transmembrane region" description="Helical" evidence="6">
    <location>
        <begin position="102"/>
        <end position="123"/>
    </location>
</feature>
<feature type="transmembrane region" description="Helical" evidence="6">
    <location>
        <begin position="165"/>
        <end position="185"/>
    </location>
</feature>
<evidence type="ECO:0000256" key="1">
    <source>
        <dbReference type="ARBA" id="ARBA00004141"/>
    </source>
</evidence>
<accession>A0A4R3J331</accession>
<evidence type="ECO:0000256" key="6">
    <source>
        <dbReference type="SAM" id="Phobius"/>
    </source>
</evidence>
<evidence type="ECO:0000256" key="3">
    <source>
        <dbReference type="ARBA" id="ARBA00022692"/>
    </source>
</evidence>
<dbReference type="Proteomes" id="UP000295696">
    <property type="component" value="Unassembled WGS sequence"/>
</dbReference>
<dbReference type="CDD" id="cd17320">
    <property type="entry name" value="MFS_MdfA_MDR_like"/>
    <property type="match status" value="1"/>
</dbReference>
<protein>
    <submittedName>
        <fullName evidence="8">DHA1 family bicyclomycin/chloramphenicol resistance-like MFS transporter</fullName>
    </submittedName>
</protein>
<dbReference type="EMBL" id="SLZU01000015">
    <property type="protein sequence ID" value="TCS60239.1"/>
    <property type="molecule type" value="Genomic_DNA"/>
</dbReference>
<dbReference type="InterPro" id="IPR005829">
    <property type="entry name" value="Sugar_transporter_CS"/>
</dbReference>
<evidence type="ECO:0000259" key="7">
    <source>
        <dbReference type="PROSITE" id="PS50850"/>
    </source>
</evidence>
<name>A0A4R3J331_9RHOB</name>
<dbReference type="InterPro" id="IPR011701">
    <property type="entry name" value="MFS"/>
</dbReference>
<keyword evidence="5 6" id="KW-0472">Membrane</keyword>
<dbReference type="GO" id="GO:0022857">
    <property type="term" value="F:transmembrane transporter activity"/>
    <property type="evidence" value="ECO:0007669"/>
    <property type="project" value="InterPro"/>
</dbReference>
<dbReference type="AlphaFoldDB" id="A0A4R3J331"/>
<feature type="domain" description="Major facilitator superfamily (MFS) profile" evidence="7">
    <location>
        <begin position="8"/>
        <end position="395"/>
    </location>
</feature>
<evidence type="ECO:0000256" key="5">
    <source>
        <dbReference type="ARBA" id="ARBA00023136"/>
    </source>
</evidence>
<dbReference type="OrthoDB" id="9800416at2"/>
<keyword evidence="2" id="KW-0813">Transport</keyword>